<dbReference type="PROSITE" id="PS51643">
    <property type="entry name" value="HD_CAS3"/>
    <property type="match status" value="1"/>
</dbReference>
<dbReference type="GO" id="GO:0004386">
    <property type="term" value="F:helicase activity"/>
    <property type="evidence" value="ECO:0007669"/>
    <property type="project" value="UniProtKB-KW"/>
</dbReference>
<keyword evidence="8" id="KW-0067">ATP-binding</keyword>
<evidence type="ECO:0000256" key="5">
    <source>
        <dbReference type="ARBA" id="ARBA00022741"/>
    </source>
</evidence>
<name>A0A6L5GTF4_9FIRM</name>
<evidence type="ECO:0000256" key="8">
    <source>
        <dbReference type="ARBA" id="ARBA00022840"/>
    </source>
</evidence>
<dbReference type="SUPFAM" id="SSF52540">
    <property type="entry name" value="P-loop containing nucleoside triphosphate hydrolases"/>
    <property type="match status" value="1"/>
</dbReference>
<evidence type="ECO:0000256" key="6">
    <source>
        <dbReference type="ARBA" id="ARBA00022801"/>
    </source>
</evidence>
<dbReference type="GO" id="GO:0051607">
    <property type="term" value="P:defense response to virus"/>
    <property type="evidence" value="ECO:0007669"/>
    <property type="project" value="UniProtKB-KW"/>
</dbReference>
<dbReference type="InterPro" id="IPR006674">
    <property type="entry name" value="HD_domain"/>
</dbReference>
<dbReference type="PANTHER" id="PTHR47961:SF6">
    <property type="entry name" value="DNA-DIRECTED DNA POLYMERASE"/>
    <property type="match status" value="1"/>
</dbReference>
<dbReference type="EMBL" id="VOGB01000005">
    <property type="protein sequence ID" value="MQM73559.1"/>
    <property type="molecule type" value="Genomic_DNA"/>
</dbReference>
<reference evidence="12" key="1">
    <citation type="journal article" date="2020" name="Appl. Environ. Microbiol.">
        <title>Medium-Chain Fatty Acid Synthesis by 'Candidatus Weimeria bifida' gen. nov., sp. nov., and 'Candidatus Pseudoramibacter fermentans' sp. nov.</title>
        <authorList>
            <person name="Scarborough M.J."/>
            <person name="Myers K.S."/>
            <person name="Donohue T.J."/>
            <person name="Noguera D.R."/>
        </authorList>
    </citation>
    <scope>NUCLEOTIDE SEQUENCE</scope>
    <source>
        <strain evidence="12">EUB1.1</strain>
    </source>
</reference>
<dbReference type="GO" id="GO:0005524">
    <property type="term" value="F:ATP binding"/>
    <property type="evidence" value="ECO:0007669"/>
    <property type="project" value="UniProtKB-KW"/>
</dbReference>
<dbReference type="CDD" id="cd09641">
    <property type="entry name" value="Cas3''_I"/>
    <property type="match status" value="1"/>
</dbReference>
<evidence type="ECO:0000256" key="9">
    <source>
        <dbReference type="ARBA" id="ARBA00023118"/>
    </source>
</evidence>
<feature type="domain" description="HD Cas3-type" evidence="11">
    <location>
        <begin position="13"/>
        <end position="183"/>
    </location>
</feature>
<dbReference type="GO" id="GO:0016787">
    <property type="term" value="F:hydrolase activity"/>
    <property type="evidence" value="ECO:0007669"/>
    <property type="project" value="UniProtKB-KW"/>
</dbReference>
<gene>
    <name evidence="12" type="primary">cas3</name>
    <name evidence="12" type="ORF">FRC53_09140</name>
</gene>
<dbReference type="Gene3D" id="1.10.3210.30">
    <property type="match status" value="1"/>
</dbReference>
<dbReference type="NCBIfam" id="TIGR01587">
    <property type="entry name" value="cas3_core"/>
    <property type="match status" value="1"/>
</dbReference>
<keyword evidence="13" id="KW-1185">Reference proteome</keyword>
<dbReference type="InterPro" id="IPR054712">
    <property type="entry name" value="Cas3-like_dom"/>
</dbReference>
<dbReference type="InterPro" id="IPR006483">
    <property type="entry name" value="CRISPR-assoc_Cas3_HD"/>
</dbReference>
<evidence type="ECO:0000256" key="1">
    <source>
        <dbReference type="ARBA" id="ARBA00006847"/>
    </source>
</evidence>
<dbReference type="InterPro" id="IPR050474">
    <property type="entry name" value="Hel308_SKI2-like"/>
</dbReference>
<keyword evidence="7" id="KW-0347">Helicase</keyword>
<evidence type="ECO:0000313" key="12">
    <source>
        <dbReference type="EMBL" id="MQM73559.1"/>
    </source>
</evidence>
<keyword evidence="9" id="KW-0051">Antiviral defense</keyword>
<dbReference type="PROSITE" id="PS51192">
    <property type="entry name" value="HELICASE_ATP_BIND_1"/>
    <property type="match status" value="1"/>
</dbReference>
<dbReference type="GO" id="GO:0004518">
    <property type="term" value="F:nuclease activity"/>
    <property type="evidence" value="ECO:0007669"/>
    <property type="project" value="UniProtKB-KW"/>
</dbReference>
<comment type="similarity">
    <text evidence="1">In the N-terminal section; belongs to the CRISPR-associated nuclease Cas3-HD family.</text>
</comment>
<dbReference type="InterPro" id="IPR038257">
    <property type="entry name" value="CRISPR-assoc_Cas3_HD_sf"/>
</dbReference>
<organism evidence="12 13">
    <name type="scientific">Candidatus Pseudoramibacter fermentans</name>
    <dbReference type="NCBI Taxonomy" id="2594427"/>
    <lineage>
        <taxon>Bacteria</taxon>
        <taxon>Bacillati</taxon>
        <taxon>Bacillota</taxon>
        <taxon>Clostridia</taxon>
        <taxon>Eubacteriales</taxon>
        <taxon>Eubacteriaceae</taxon>
        <taxon>Pseudoramibacter</taxon>
    </lineage>
</organism>
<dbReference type="SMART" id="SM00487">
    <property type="entry name" value="DEXDc"/>
    <property type="match status" value="1"/>
</dbReference>
<evidence type="ECO:0000256" key="7">
    <source>
        <dbReference type="ARBA" id="ARBA00022806"/>
    </source>
</evidence>
<dbReference type="InterPro" id="IPR027417">
    <property type="entry name" value="P-loop_NTPase"/>
</dbReference>
<dbReference type="GO" id="GO:0046872">
    <property type="term" value="F:metal ion binding"/>
    <property type="evidence" value="ECO:0007669"/>
    <property type="project" value="UniProtKB-KW"/>
</dbReference>
<comment type="similarity">
    <text evidence="2">In the central section; belongs to the CRISPR-associated helicase Cas3 family.</text>
</comment>
<evidence type="ECO:0000313" key="13">
    <source>
        <dbReference type="Proteomes" id="UP000473648"/>
    </source>
</evidence>
<feature type="domain" description="Helicase ATP-binding" evidence="10">
    <location>
        <begin position="234"/>
        <end position="421"/>
    </location>
</feature>
<evidence type="ECO:0000256" key="3">
    <source>
        <dbReference type="ARBA" id="ARBA00022722"/>
    </source>
</evidence>
<dbReference type="InterPro" id="IPR011545">
    <property type="entry name" value="DEAD/DEAH_box_helicase_dom"/>
</dbReference>
<dbReference type="SUPFAM" id="SSF109604">
    <property type="entry name" value="HD-domain/PDEase-like"/>
    <property type="match status" value="1"/>
</dbReference>
<evidence type="ECO:0000256" key="4">
    <source>
        <dbReference type="ARBA" id="ARBA00022723"/>
    </source>
</evidence>
<accession>A0A6L5GTF4</accession>
<dbReference type="NCBIfam" id="TIGR01596">
    <property type="entry name" value="cas3_HD"/>
    <property type="match status" value="1"/>
</dbReference>
<keyword evidence="5" id="KW-0547">Nucleotide-binding</keyword>
<evidence type="ECO:0000256" key="2">
    <source>
        <dbReference type="ARBA" id="ARBA00009046"/>
    </source>
</evidence>
<dbReference type="Pfam" id="PF01966">
    <property type="entry name" value="HD"/>
    <property type="match status" value="1"/>
</dbReference>
<protein>
    <submittedName>
        <fullName evidence="12">CRISPR-associated helicase Cas3</fullName>
    </submittedName>
</protein>
<keyword evidence="4" id="KW-0479">Metal-binding</keyword>
<dbReference type="Pfam" id="PF22590">
    <property type="entry name" value="Cas3-like_C_2"/>
    <property type="match status" value="1"/>
</dbReference>
<dbReference type="GO" id="GO:0003676">
    <property type="term" value="F:nucleic acid binding"/>
    <property type="evidence" value="ECO:0007669"/>
    <property type="project" value="InterPro"/>
</dbReference>
<dbReference type="PANTHER" id="PTHR47961">
    <property type="entry name" value="DNA POLYMERASE THETA, PUTATIVE (AFU_ORTHOLOGUE AFUA_1G05260)-RELATED"/>
    <property type="match status" value="1"/>
</dbReference>
<dbReference type="InterPro" id="IPR006474">
    <property type="entry name" value="Helicase_Cas3_CRISPR-ass_core"/>
</dbReference>
<dbReference type="AlphaFoldDB" id="A0A6L5GTF4"/>
<dbReference type="Proteomes" id="UP000473648">
    <property type="component" value="Unassembled WGS sequence"/>
</dbReference>
<dbReference type="Gene3D" id="3.40.50.300">
    <property type="entry name" value="P-loop containing nucleotide triphosphate hydrolases"/>
    <property type="match status" value="2"/>
</dbReference>
<evidence type="ECO:0000259" key="10">
    <source>
        <dbReference type="PROSITE" id="PS51192"/>
    </source>
</evidence>
<dbReference type="Pfam" id="PF00270">
    <property type="entry name" value="DEAD"/>
    <property type="match status" value="1"/>
</dbReference>
<proteinExistence type="inferred from homology"/>
<evidence type="ECO:0000259" key="11">
    <source>
        <dbReference type="PROSITE" id="PS51643"/>
    </source>
</evidence>
<dbReference type="InterPro" id="IPR014001">
    <property type="entry name" value="Helicase_ATP-bd"/>
</dbReference>
<comment type="caution">
    <text evidence="12">The sequence shown here is derived from an EMBL/GenBank/DDBJ whole genome shotgun (WGS) entry which is preliminary data.</text>
</comment>
<keyword evidence="3" id="KW-0540">Nuclease</keyword>
<keyword evidence="6" id="KW-0378">Hydrolase</keyword>
<sequence>MNNQMEMIAHKREDGTAQTVVEHLEGTADLAEQFAIPPLKNLLKNSGLLHDVGKYQKSFQERIQGKNIRVDHSTCGAITAEHDFDAFEALILEYIIAGHHAGIPDGGDLADQPSETATLSARLKKTDFDDWSQYKHEVHCLPSDNYALMHYFNFLNSTKEEVIDKFTFLVRYCYSCLVDADSLDTEQFCDQIKREPLTSRFENCLSRLNQRFSHFICTTELQKARSRIQAQAYESIMKDAEVYLMNMPTGSGKTLCSAKCALTKAITEKKKRIIYVIPYNSIIDQTAQEFETIFGEDAEILRHQSTYDIEDKEDATDVYKVRFSQATENWDADFIITTAVQFFETTFSNKRSRLRKMHNMADSVIIFDEAHLMPLDFFQPCLESVAYLTRYFGSQAIFLTATMPNYKDLLHRYGLKDLVIQDLITDQSDFHYFDKCEYCDLGMVSPELIYGKASQAPSALIVVNSRKTAKALYEDFGGKDQKNLYHLSTHMTKIDIEDTIQTIKSQLEAIRKHPEKKQAPLIVISTSLIEAGVDLDFHIAFREYTGLDSILQTGGRCNREGSDPNKGQVFTFSLEGQTRRADDIRTSTAKDLLRNESNILDSRCITQYYDTVYYFNEDAMTKNAMYRHPKCGGDPTSIPFASYDGSIIDSLDESVVVPNTEKIQKVIEKSKYTSLSKKDYRHLQRAACNVNRREFEELKQQGVVETNQFGVTVLTNLSYYHRDVGIVTEGEDIFI</sequence>
<dbReference type="CDD" id="cd17930">
    <property type="entry name" value="DEXHc_cas3"/>
    <property type="match status" value="1"/>
</dbReference>